<dbReference type="PANTHER" id="PTHR30126:SF25">
    <property type="entry name" value="HTH-TYPE TRANSCRIPTIONAL REGULATOR METR"/>
    <property type="match status" value="1"/>
</dbReference>
<comment type="caution">
    <text evidence="13">The sequence shown here is derived from an EMBL/GenBank/DDBJ whole genome shotgun (WGS) entry which is preliminary data.</text>
</comment>
<dbReference type="AlphaFoldDB" id="A0A8I2B4P2"/>
<dbReference type="Gene3D" id="3.40.190.10">
    <property type="entry name" value="Periplasmic binding protein-like II"/>
    <property type="match status" value="2"/>
</dbReference>
<accession>A0A8I2B4P2</accession>
<evidence type="ECO:0000256" key="10">
    <source>
        <dbReference type="ARBA" id="ARBA00023163"/>
    </source>
</evidence>
<evidence type="ECO:0000256" key="4">
    <source>
        <dbReference type="ARBA" id="ARBA00022490"/>
    </source>
</evidence>
<evidence type="ECO:0000313" key="14">
    <source>
        <dbReference type="Proteomes" id="UP000664658"/>
    </source>
</evidence>
<dbReference type="GO" id="GO:0009086">
    <property type="term" value="P:methionine biosynthetic process"/>
    <property type="evidence" value="ECO:0007669"/>
    <property type="project" value="UniProtKB-KW"/>
</dbReference>
<dbReference type="SUPFAM" id="SSF53850">
    <property type="entry name" value="Periplasmic binding protein-like II"/>
    <property type="match status" value="1"/>
</dbReference>
<organism evidence="13 14">
    <name type="scientific">Plesiomonas shigelloides</name>
    <name type="common">Aeromonas shigelloides</name>
    <dbReference type="NCBI Taxonomy" id="703"/>
    <lineage>
        <taxon>Bacteria</taxon>
        <taxon>Pseudomonadati</taxon>
        <taxon>Pseudomonadota</taxon>
        <taxon>Gammaproteobacteria</taxon>
        <taxon>Enterobacterales</taxon>
        <taxon>Enterobacteriaceae</taxon>
        <taxon>Plesiomonas</taxon>
    </lineage>
</organism>
<keyword evidence="9" id="KW-0010">Activator</keyword>
<dbReference type="InterPro" id="IPR000847">
    <property type="entry name" value="LysR_HTH_N"/>
</dbReference>
<keyword evidence="7" id="KW-0805">Transcription regulation</keyword>
<evidence type="ECO:0000256" key="3">
    <source>
        <dbReference type="ARBA" id="ARBA00019365"/>
    </source>
</evidence>
<keyword evidence="4" id="KW-0963">Cytoplasm</keyword>
<name>A0A8I2B4P2_PLESH</name>
<keyword evidence="6" id="KW-0028">Amino-acid biosynthesis</keyword>
<evidence type="ECO:0000313" key="13">
    <source>
        <dbReference type="EMBL" id="MBO1108145.1"/>
    </source>
</evidence>
<keyword evidence="8" id="KW-0238">DNA-binding</keyword>
<dbReference type="Proteomes" id="UP000664658">
    <property type="component" value="Unassembled WGS sequence"/>
</dbReference>
<dbReference type="SUPFAM" id="SSF46785">
    <property type="entry name" value="Winged helix' DNA-binding domain"/>
    <property type="match status" value="1"/>
</dbReference>
<evidence type="ECO:0000256" key="1">
    <source>
        <dbReference type="ARBA" id="ARBA00004496"/>
    </source>
</evidence>
<evidence type="ECO:0000256" key="6">
    <source>
        <dbReference type="ARBA" id="ARBA00022605"/>
    </source>
</evidence>
<protein>
    <recommendedName>
        <fullName evidence="3">HTH-type transcriptional regulator MetR</fullName>
    </recommendedName>
</protein>
<keyword evidence="10" id="KW-0804">Transcription</keyword>
<evidence type="ECO:0000256" key="5">
    <source>
        <dbReference type="ARBA" id="ARBA00022491"/>
    </source>
</evidence>
<dbReference type="GO" id="GO:0000976">
    <property type="term" value="F:transcription cis-regulatory region binding"/>
    <property type="evidence" value="ECO:0007669"/>
    <property type="project" value="TreeGrafter"/>
</dbReference>
<keyword evidence="11" id="KW-0486">Methionine biosynthesis</keyword>
<dbReference type="Gene3D" id="1.10.10.10">
    <property type="entry name" value="Winged helix-like DNA-binding domain superfamily/Winged helix DNA-binding domain"/>
    <property type="match status" value="1"/>
</dbReference>
<gene>
    <name evidence="13" type="ORF">J2R62_07915</name>
</gene>
<dbReference type="FunFam" id="1.10.10.10:FF:000247">
    <property type="entry name" value="HTH-type transcriptional regulator MetR"/>
    <property type="match status" value="1"/>
</dbReference>
<dbReference type="RefSeq" id="WP_207542039.1">
    <property type="nucleotide sequence ID" value="NZ_JAFNAA010000007.1"/>
</dbReference>
<reference evidence="13" key="1">
    <citation type="submission" date="2021-03" db="EMBL/GenBank/DDBJ databases">
        <title>Plesiomonas shigelloides zfcc0051, isolated from zebrafish feces.</title>
        <authorList>
            <person name="Vanderhoek Z."/>
            <person name="Gaulke C."/>
        </authorList>
    </citation>
    <scope>NUCLEOTIDE SEQUENCE</scope>
    <source>
        <strain evidence="13">Zfcc0051</strain>
    </source>
</reference>
<dbReference type="PANTHER" id="PTHR30126">
    <property type="entry name" value="HTH-TYPE TRANSCRIPTIONAL REGULATOR"/>
    <property type="match status" value="1"/>
</dbReference>
<dbReference type="GO" id="GO:0005737">
    <property type="term" value="C:cytoplasm"/>
    <property type="evidence" value="ECO:0007669"/>
    <property type="project" value="UniProtKB-SubCell"/>
</dbReference>
<dbReference type="InterPro" id="IPR036390">
    <property type="entry name" value="WH_DNA-bd_sf"/>
</dbReference>
<comment type="subcellular location">
    <subcellularLocation>
        <location evidence="1">Cytoplasm</location>
    </subcellularLocation>
</comment>
<evidence type="ECO:0000256" key="2">
    <source>
        <dbReference type="ARBA" id="ARBA00009437"/>
    </source>
</evidence>
<dbReference type="PRINTS" id="PR00039">
    <property type="entry name" value="HTHLYSR"/>
</dbReference>
<dbReference type="Pfam" id="PF00126">
    <property type="entry name" value="HTH_1"/>
    <property type="match status" value="1"/>
</dbReference>
<keyword evidence="5" id="KW-0678">Repressor</keyword>
<dbReference type="PROSITE" id="PS50931">
    <property type="entry name" value="HTH_LYSR"/>
    <property type="match status" value="1"/>
</dbReference>
<comment type="similarity">
    <text evidence="2">Belongs to the LysR transcriptional regulatory family.</text>
</comment>
<evidence type="ECO:0000259" key="12">
    <source>
        <dbReference type="PROSITE" id="PS50931"/>
    </source>
</evidence>
<dbReference type="EMBL" id="JAFNAA010000007">
    <property type="protein sequence ID" value="MBO1108145.1"/>
    <property type="molecule type" value="Genomic_DNA"/>
</dbReference>
<evidence type="ECO:0000256" key="8">
    <source>
        <dbReference type="ARBA" id="ARBA00023125"/>
    </source>
</evidence>
<dbReference type="Pfam" id="PF03466">
    <property type="entry name" value="LysR_substrate"/>
    <property type="match status" value="1"/>
</dbReference>
<evidence type="ECO:0000256" key="7">
    <source>
        <dbReference type="ARBA" id="ARBA00023015"/>
    </source>
</evidence>
<feature type="domain" description="HTH lysR-type" evidence="12">
    <location>
        <begin position="2"/>
        <end position="59"/>
    </location>
</feature>
<proteinExistence type="inferred from homology"/>
<dbReference type="InterPro" id="IPR005119">
    <property type="entry name" value="LysR_subst-bd"/>
</dbReference>
<sequence>MIELRHLRTLQTLRDSGSLTAAAQQLHQTQSALSHQLNELEQRLGHPLFIRKTRPVKFTPQGEQLLTLASSILPQVSQVEEALRQHNTALRPALALAIECHSCIQWLMPTLTRFGQEAPQTEVRFTAATAFDPQPRLLQGDLDMVITSDVQARAGIYYAPLFDFEIRWVMAPQHRLATHATVDAAELQDERLLVYPVPKQRLDIWRYVLQPAQITPTLKPVENTLLQLQMVAAGMGIAALPHWAVFDAEQQGLLCSRQIGDKGLWRRLYLAVRENERRDPAISHFLHCAREQTAFLPHCRAV</sequence>
<dbReference type="InterPro" id="IPR036388">
    <property type="entry name" value="WH-like_DNA-bd_sf"/>
</dbReference>
<evidence type="ECO:0000256" key="11">
    <source>
        <dbReference type="ARBA" id="ARBA00023167"/>
    </source>
</evidence>
<evidence type="ECO:0000256" key="9">
    <source>
        <dbReference type="ARBA" id="ARBA00023159"/>
    </source>
</evidence>
<dbReference type="GO" id="GO:0003700">
    <property type="term" value="F:DNA-binding transcription factor activity"/>
    <property type="evidence" value="ECO:0007669"/>
    <property type="project" value="InterPro"/>
</dbReference>